<dbReference type="RefSeq" id="WP_253663033.1">
    <property type="nucleotide sequence ID" value="NZ_BAAAJQ010000003.1"/>
</dbReference>
<keyword evidence="2" id="KW-1185">Reference proteome</keyword>
<organism evidence="1 2">
    <name type="scientific">Williamsia maris</name>
    <dbReference type="NCBI Taxonomy" id="72806"/>
    <lineage>
        <taxon>Bacteria</taxon>
        <taxon>Bacillati</taxon>
        <taxon>Actinomycetota</taxon>
        <taxon>Actinomycetes</taxon>
        <taxon>Mycobacteriales</taxon>
        <taxon>Nocardiaceae</taxon>
        <taxon>Williamsia</taxon>
    </lineage>
</organism>
<accession>A0ABT1HJH0</accession>
<proteinExistence type="predicted"/>
<dbReference type="EMBL" id="JAMTCJ010000004">
    <property type="protein sequence ID" value="MCP2178072.1"/>
    <property type="molecule type" value="Genomic_DNA"/>
</dbReference>
<gene>
    <name evidence="1" type="ORF">LX13_003913</name>
</gene>
<evidence type="ECO:0000313" key="2">
    <source>
        <dbReference type="Proteomes" id="UP001206895"/>
    </source>
</evidence>
<evidence type="ECO:0000313" key="1">
    <source>
        <dbReference type="EMBL" id="MCP2178072.1"/>
    </source>
</evidence>
<protein>
    <submittedName>
        <fullName evidence="1">Uncharacterized protein</fullName>
    </submittedName>
</protein>
<reference evidence="1 2" key="1">
    <citation type="submission" date="2022-06" db="EMBL/GenBank/DDBJ databases">
        <title>Genomic Encyclopedia of Archaeal and Bacterial Type Strains, Phase II (KMG-II): from individual species to whole genera.</title>
        <authorList>
            <person name="Goeker M."/>
        </authorList>
    </citation>
    <scope>NUCLEOTIDE SEQUENCE [LARGE SCALE GENOMIC DNA]</scope>
    <source>
        <strain evidence="1 2">DSM 44693</strain>
    </source>
</reference>
<dbReference type="Proteomes" id="UP001206895">
    <property type="component" value="Unassembled WGS sequence"/>
</dbReference>
<name>A0ABT1HJH0_9NOCA</name>
<sequence>MALHTVPTAHDTFRFDEISVAFDAEPTSSHAPVGDYQARIVAVAVINRLPRWLGNLITPLVARVTGTIWMGKRLTPGGSGSNLWFSWSRPRQYGDFTHSSTAGRARLDYAVDSNPALLRAFRGEITTIGPEILLGRMTFRVKNREMTVLYFTLER</sequence>
<comment type="caution">
    <text evidence="1">The sequence shown here is derived from an EMBL/GenBank/DDBJ whole genome shotgun (WGS) entry which is preliminary data.</text>
</comment>